<dbReference type="EMBL" id="JACBJI010000003">
    <property type="protein sequence ID" value="NYA71068.1"/>
    <property type="molecule type" value="Genomic_DNA"/>
</dbReference>
<sequence length="126" mass="14212">MLRKDYLVFQIEELAKFMAKLLATLSGLTFDEAIESVETALAERGLVLDDILHLEDSELIETLKQNPAFDSGNIENLADILIALGDKSDDVKWYGKGLFLLEYLNASDKIFSLGRNAKIEYLKTRL</sequence>
<evidence type="ECO:0000313" key="2">
    <source>
        <dbReference type="Proteomes" id="UP000535020"/>
    </source>
</evidence>
<accession>A0A7Y8Y345</accession>
<reference evidence="1 2" key="1">
    <citation type="submission" date="2020-07" db="EMBL/GenBank/DDBJ databases">
        <authorList>
            <person name="Sun Q."/>
        </authorList>
    </citation>
    <scope>NUCLEOTIDE SEQUENCE [LARGE SCALE GENOMIC DNA]</scope>
    <source>
        <strain evidence="1 2">MAH-1</strain>
    </source>
</reference>
<evidence type="ECO:0000313" key="1">
    <source>
        <dbReference type="EMBL" id="NYA71068.1"/>
    </source>
</evidence>
<name>A0A7Y8Y345_9FLAO</name>
<dbReference type="AlphaFoldDB" id="A0A7Y8Y345"/>
<protein>
    <submittedName>
        <fullName evidence="1">Uncharacterized protein</fullName>
    </submittedName>
</protein>
<dbReference type="Proteomes" id="UP000535020">
    <property type="component" value="Unassembled WGS sequence"/>
</dbReference>
<dbReference type="RefSeq" id="WP_176005876.1">
    <property type="nucleotide sequence ID" value="NZ_JABWMI010000010.1"/>
</dbReference>
<proteinExistence type="predicted"/>
<organism evidence="1 2">
    <name type="scientific">Flavobacterium agri</name>
    <dbReference type="NCBI Taxonomy" id="2743471"/>
    <lineage>
        <taxon>Bacteria</taxon>
        <taxon>Pseudomonadati</taxon>
        <taxon>Bacteroidota</taxon>
        <taxon>Flavobacteriia</taxon>
        <taxon>Flavobacteriales</taxon>
        <taxon>Flavobacteriaceae</taxon>
        <taxon>Flavobacterium</taxon>
    </lineage>
</organism>
<comment type="caution">
    <text evidence="1">The sequence shown here is derived from an EMBL/GenBank/DDBJ whole genome shotgun (WGS) entry which is preliminary data.</text>
</comment>
<keyword evidence="2" id="KW-1185">Reference proteome</keyword>
<gene>
    <name evidence="1" type="ORF">HZF10_09070</name>
</gene>